<feature type="transmembrane region" description="Helical" evidence="1">
    <location>
        <begin position="6"/>
        <end position="28"/>
    </location>
</feature>
<name>A0AAV5WJT3_9BILA</name>
<comment type="caution">
    <text evidence="2">The sequence shown here is derived from an EMBL/GenBank/DDBJ whole genome shotgun (WGS) entry which is preliminary data.</text>
</comment>
<keyword evidence="1" id="KW-1133">Transmembrane helix</keyword>
<keyword evidence="1" id="KW-0472">Membrane</keyword>
<gene>
    <name evidence="2" type="ORF">PFISCL1PPCAC_21351</name>
</gene>
<accession>A0AAV5WJT3</accession>
<dbReference type="EMBL" id="BTSY01000005">
    <property type="protein sequence ID" value="GMT30054.1"/>
    <property type="molecule type" value="Genomic_DNA"/>
</dbReference>
<feature type="transmembrane region" description="Helical" evidence="1">
    <location>
        <begin position="35"/>
        <end position="58"/>
    </location>
</feature>
<evidence type="ECO:0000313" key="3">
    <source>
        <dbReference type="Proteomes" id="UP001432322"/>
    </source>
</evidence>
<feature type="non-terminal residue" evidence="2">
    <location>
        <position position="1"/>
    </location>
</feature>
<dbReference type="AlphaFoldDB" id="A0AAV5WJT3"/>
<evidence type="ECO:0000313" key="2">
    <source>
        <dbReference type="EMBL" id="GMT30054.1"/>
    </source>
</evidence>
<evidence type="ECO:0000256" key="1">
    <source>
        <dbReference type="SAM" id="Phobius"/>
    </source>
</evidence>
<sequence>SSISSLSSSCSFLFAASFFSFLSALLLSCPSRSSFLAFSINSFLHLCLSPPVHLFLLTSPLPFFTQTRTYFPYSIQTILHNCVVVHLSESRPRDVERLFAVYSFRCVDQTD</sequence>
<protein>
    <recommendedName>
        <fullName evidence="4">Secreted protein</fullName>
    </recommendedName>
</protein>
<organism evidence="2 3">
    <name type="scientific">Pristionchus fissidentatus</name>
    <dbReference type="NCBI Taxonomy" id="1538716"/>
    <lineage>
        <taxon>Eukaryota</taxon>
        <taxon>Metazoa</taxon>
        <taxon>Ecdysozoa</taxon>
        <taxon>Nematoda</taxon>
        <taxon>Chromadorea</taxon>
        <taxon>Rhabditida</taxon>
        <taxon>Rhabditina</taxon>
        <taxon>Diplogasteromorpha</taxon>
        <taxon>Diplogasteroidea</taxon>
        <taxon>Neodiplogasteridae</taxon>
        <taxon>Pristionchus</taxon>
    </lineage>
</organism>
<dbReference type="Proteomes" id="UP001432322">
    <property type="component" value="Unassembled WGS sequence"/>
</dbReference>
<proteinExistence type="predicted"/>
<evidence type="ECO:0008006" key="4">
    <source>
        <dbReference type="Google" id="ProtNLM"/>
    </source>
</evidence>
<reference evidence="2" key="1">
    <citation type="submission" date="2023-10" db="EMBL/GenBank/DDBJ databases">
        <title>Genome assembly of Pristionchus species.</title>
        <authorList>
            <person name="Yoshida K."/>
            <person name="Sommer R.J."/>
        </authorList>
    </citation>
    <scope>NUCLEOTIDE SEQUENCE</scope>
    <source>
        <strain evidence="2">RS5133</strain>
    </source>
</reference>
<keyword evidence="3" id="KW-1185">Reference proteome</keyword>
<keyword evidence="1" id="KW-0812">Transmembrane</keyword>